<evidence type="ECO:0000313" key="2">
    <source>
        <dbReference type="Proteomes" id="UP000298663"/>
    </source>
</evidence>
<protein>
    <submittedName>
        <fullName evidence="1">Uncharacterized protein</fullName>
    </submittedName>
</protein>
<evidence type="ECO:0000313" key="1">
    <source>
        <dbReference type="EMBL" id="TKR70140.1"/>
    </source>
</evidence>
<sequence length="96" mass="10811">MTTVEKTADVKPPRSAPSFFNFEESLEDWLCYLLVIFRLMASPMTKKRCSSCPWLKLAPTNSAARASIPTVFETRRSCLRLSSTPCMNISTPSRTC</sequence>
<organism evidence="1 2">
    <name type="scientific">Steinernema carpocapsae</name>
    <name type="common">Entomopathogenic nematode</name>
    <dbReference type="NCBI Taxonomy" id="34508"/>
    <lineage>
        <taxon>Eukaryota</taxon>
        <taxon>Metazoa</taxon>
        <taxon>Ecdysozoa</taxon>
        <taxon>Nematoda</taxon>
        <taxon>Chromadorea</taxon>
        <taxon>Rhabditida</taxon>
        <taxon>Tylenchina</taxon>
        <taxon>Panagrolaimomorpha</taxon>
        <taxon>Strongyloidoidea</taxon>
        <taxon>Steinernematidae</taxon>
        <taxon>Steinernema</taxon>
    </lineage>
</organism>
<dbReference type="EMBL" id="AZBU02000007">
    <property type="protein sequence ID" value="TKR70140.1"/>
    <property type="molecule type" value="Genomic_DNA"/>
</dbReference>
<gene>
    <name evidence="1" type="ORF">L596_022198</name>
</gene>
<comment type="caution">
    <text evidence="1">The sequence shown here is derived from an EMBL/GenBank/DDBJ whole genome shotgun (WGS) entry which is preliminary data.</text>
</comment>
<accession>A0A4U5ML21</accession>
<proteinExistence type="predicted"/>
<reference evidence="1 2" key="2">
    <citation type="journal article" date="2019" name="G3 (Bethesda)">
        <title>Hybrid Assembly of the Genome of the Entomopathogenic Nematode Steinernema carpocapsae Identifies the X-Chromosome.</title>
        <authorList>
            <person name="Serra L."/>
            <person name="Macchietto M."/>
            <person name="Macias-Munoz A."/>
            <person name="McGill C.J."/>
            <person name="Rodriguez I.M."/>
            <person name="Rodriguez B."/>
            <person name="Murad R."/>
            <person name="Mortazavi A."/>
        </authorList>
    </citation>
    <scope>NUCLEOTIDE SEQUENCE [LARGE SCALE GENOMIC DNA]</scope>
    <source>
        <strain evidence="1 2">ALL</strain>
    </source>
</reference>
<dbReference type="AlphaFoldDB" id="A0A4U5ML21"/>
<name>A0A4U5ML21_STECR</name>
<keyword evidence="2" id="KW-1185">Reference proteome</keyword>
<reference evidence="1 2" key="1">
    <citation type="journal article" date="2015" name="Genome Biol.">
        <title>Comparative genomics of Steinernema reveals deeply conserved gene regulatory networks.</title>
        <authorList>
            <person name="Dillman A.R."/>
            <person name="Macchietto M."/>
            <person name="Porter C.F."/>
            <person name="Rogers A."/>
            <person name="Williams B."/>
            <person name="Antoshechkin I."/>
            <person name="Lee M.M."/>
            <person name="Goodwin Z."/>
            <person name="Lu X."/>
            <person name="Lewis E.E."/>
            <person name="Goodrich-Blair H."/>
            <person name="Stock S.P."/>
            <person name="Adams B.J."/>
            <person name="Sternberg P.W."/>
            <person name="Mortazavi A."/>
        </authorList>
    </citation>
    <scope>NUCLEOTIDE SEQUENCE [LARGE SCALE GENOMIC DNA]</scope>
    <source>
        <strain evidence="1 2">ALL</strain>
    </source>
</reference>
<dbReference type="Proteomes" id="UP000298663">
    <property type="component" value="Unassembled WGS sequence"/>
</dbReference>